<evidence type="ECO:0000313" key="2">
    <source>
        <dbReference type="Proteomes" id="UP000298663"/>
    </source>
</evidence>
<dbReference type="Proteomes" id="UP000298663">
    <property type="component" value="Unassembled WGS sequence"/>
</dbReference>
<reference evidence="1 2" key="2">
    <citation type="journal article" date="2019" name="G3 (Bethesda)">
        <title>Hybrid Assembly of the Genome of the Entomopathogenic Nematode Steinernema carpocapsae Identifies the X-Chromosome.</title>
        <authorList>
            <person name="Serra L."/>
            <person name="Macchietto M."/>
            <person name="Macias-Munoz A."/>
            <person name="McGill C.J."/>
            <person name="Rodriguez I.M."/>
            <person name="Rodriguez B."/>
            <person name="Murad R."/>
            <person name="Mortazavi A."/>
        </authorList>
    </citation>
    <scope>NUCLEOTIDE SEQUENCE [LARGE SCALE GENOMIC DNA]</scope>
    <source>
        <strain evidence="1 2">ALL</strain>
    </source>
</reference>
<keyword evidence="2" id="KW-1185">Reference proteome</keyword>
<sequence>MSVENLLKTNGYWRIAASFLLCVFLLGSAAAVPLREYGDLFNGEFEPSPPIGQIRGEGTFLISKGFGILLRSTSVFVMKAFV</sequence>
<name>A0A4U5NBJ2_STECR</name>
<protein>
    <submittedName>
        <fullName evidence="1">Uncharacterized protein</fullName>
    </submittedName>
</protein>
<organism evidence="1 2">
    <name type="scientific">Steinernema carpocapsae</name>
    <name type="common">Entomopathogenic nematode</name>
    <dbReference type="NCBI Taxonomy" id="34508"/>
    <lineage>
        <taxon>Eukaryota</taxon>
        <taxon>Metazoa</taxon>
        <taxon>Ecdysozoa</taxon>
        <taxon>Nematoda</taxon>
        <taxon>Chromadorea</taxon>
        <taxon>Rhabditida</taxon>
        <taxon>Tylenchina</taxon>
        <taxon>Panagrolaimomorpha</taxon>
        <taxon>Strongyloidoidea</taxon>
        <taxon>Steinernematidae</taxon>
        <taxon>Steinernema</taxon>
    </lineage>
</organism>
<proteinExistence type="predicted"/>
<dbReference type="EMBL" id="AZBU02000004">
    <property type="protein sequence ID" value="TKR80207.1"/>
    <property type="molecule type" value="Genomic_DNA"/>
</dbReference>
<evidence type="ECO:0000313" key="1">
    <source>
        <dbReference type="EMBL" id="TKR80207.1"/>
    </source>
</evidence>
<dbReference type="AlphaFoldDB" id="A0A4U5NBJ2"/>
<comment type="caution">
    <text evidence="1">The sequence shown here is derived from an EMBL/GenBank/DDBJ whole genome shotgun (WGS) entry which is preliminary data.</text>
</comment>
<accession>A0A4U5NBJ2</accession>
<reference evidence="1 2" key="1">
    <citation type="journal article" date="2015" name="Genome Biol.">
        <title>Comparative genomics of Steinernema reveals deeply conserved gene regulatory networks.</title>
        <authorList>
            <person name="Dillman A.R."/>
            <person name="Macchietto M."/>
            <person name="Porter C.F."/>
            <person name="Rogers A."/>
            <person name="Williams B."/>
            <person name="Antoshechkin I."/>
            <person name="Lee M.M."/>
            <person name="Goodwin Z."/>
            <person name="Lu X."/>
            <person name="Lewis E.E."/>
            <person name="Goodrich-Blair H."/>
            <person name="Stock S.P."/>
            <person name="Adams B.J."/>
            <person name="Sternberg P.W."/>
            <person name="Mortazavi A."/>
        </authorList>
    </citation>
    <scope>NUCLEOTIDE SEQUENCE [LARGE SCALE GENOMIC DNA]</scope>
    <source>
        <strain evidence="1 2">ALL</strain>
    </source>
</reference>
<gene>
    <name evidence="1" type="ORF">L596_014317</name>
</gene>